<dbReference type="Gene3D" id="3.90.550.20">
    <property type="match status" value="1"/>
</dbReference>
<dbReference type="PANTHER" id="PTHR32385:SF15">
    <property type="entry name" value="INOSITOL PHOSPHOCERAMIDE MANNOSYLTRANSFERASE 1"/>
    <property type="match status" value="1"/>
</dbReference>
<dbReference type="Proteomes" id="UP000534578">
    <property type="component" value="Unassembled WGS sequence"/>
</dbReference>
<dbReference type="InterPro" id="IPR051706">
    <property type="entry name" value="Glycosyltransferase_domain"/>
</dbReference>
<proteinExistence type="predicted"/>
<dbReference type="GO" id="GO:0016020">
    <property type="term" value="C:membrane"/>
    <property type="evidence" value="ECO:0007669"/>
    <property type="project" value="GOC"/>
</dbReference>
<evidence type="ECO:0000313" key="2">
    <source>
        <dbReference type="EMBL" id="MBB1094882.1"/>
    </source>
</evidence>
<name>A0A7W3UG30_9LACO</name>
<protein>
    <submittedName>
        <fullName evidence="2">Glycosyl transferase</fullName>
    </submittedName>
</protein>
<dbReference type="AlphaFoldDB" id="A0A7W3UG30"/>
<dbReference type="PANTHER" id="PTHR32385">
    <property type="entry name" value="MANNOSYL PHOSPHORYLINOSITOL CERAMIDE SYNTHASE"/>
    <property type="match status" value="1"/>
</dbReference>
<organism evidence="2 3">
    <name type="scientific">Limosilactobacillus agrestis</name>
    <dbReference type="NCBI Taxonomy" id="2759748"/>
    <lineage>
        <taxon>Bacteria</taxon>
        <taxon>Bacillati</taxon>
        <taxon>Bacillota</taxon>
        <taxon>Bacilli</taxon>
        <taxon>Lactobacillales</taxon>
        <taxon>Lactobacillaceae</taxon>
        <taxon>Limosilactobacillus</taxon>
    </lineage>
</organism>
<dbReference type="Pfam" id="PF04488">
    <property type="entry name" value="Gly_transf_sug"/>
    <property type="match status" value="1"/>
</dbReference>
<dbReference type="InterPro" id="IPR029044">
    <property type="entry name" value="Nucleotide-diphossugar_trans"/>
</dbReference>
<keyword evidence="1 2" id="KW-0808">Transferase</keyword>
<evidence type="ECO:0000313" key="3">
    <source>
        <dbReference type="Proteomes" id="UP000534578"/>
    </source>
</evidence>
<gene>
    <name evidence="2" type="ORF">H5R92_01435</name>
</gene>
<evidence type="ECO:0000256" key="1">
    <source>
        <dbReference type="ARBA" id="ARBA00022679"/>
    </source>
</evidence>
<accession>A0A7W3UG30</accession>
<comment type="caution">
    <text evidence="2">The sequence shown here is derived from an EMBL/GenBank/DDBJ whole genome shotgun (WGS) entry which is preliminary data.</text>
</comment>
<dbReference type="GO" id="GO:0000030">
    <property type="term" value="F:mannosyltransferase activity"/>
    <property type="evidence" value="ECO:0007669"/>
    <property type="project" value="TreeGrafter"/>
</dbReference>
<reference evidence="2 3" key="1">
    <citation type="submission" date="2020-07" db="EMBL/GenBank/DDBJ databases">
        <title>Description of Limosilactobacillus balticus sp. nov., Limosilactobacillus agrestis sp. nov., Limosilactobacillus albertensis sp. nov., Limosilactobacillus rudii sp. nov., Limosilactobacillus fastidiosus sp. nov., five novel Limosilactobacillus species isolated from the vertebrate gastrointestinal tract, and proposal of 6 subspecies of Limosilactobacillus reuteri adapted to the gastrointestinal tract of specific vertebrate hosts.</title>
        <authorList>
            <person name="Li F."/>
            <person name="Cheng C."/>
            <person name="Zheng J."/>
            <person name="Quevedo R.M."/>
            <person name="Li J."/>
            <person name="Roos S."/>
            <person name="Gaenzle M.G."/>
            <person name="Walter J."/>
        </authorList>
    </citation>
    <scope>NUCLEOTIDE SEQUENCE [LARGE SCALE GENOMIC DNA]</scope>
    <source>
        <strain evidence="2 3">BG-MG3-A</strain>
    </source>
</reference>
<dbReference type="GO" id="GO:0051999">
    <property type="term" value="P:mannosyl-inositol phosphorylceramide biosynthetic process"/>
    <property type="evidence" value="ECO:0007669"/>
    <property type="project" value="TreeGrafter"/>
</dbReference>
<dbReference type="EMBL" id="JACIVE010000017">
    <property type="protein sequence ID" value="MBB1094882.1"/>
    <property type="molecule type" value="Genomic_DNA"/>
</dbReference>
<dbReference type="SUPFAM" id="SSF53448">
    <property type="entry name" value="Nucleotide-diphospho-sugar transferases"/>
    <property type="match status" value="1"/>
</dbReference>
<sequence length="243" mass="28278">MIPKILHYCWFGGSPLPKEVKKNIENWKKKAPDFKIIQWNEKNYDIDNTCSFVKEAYEQKKWSFVSDYVRLEVIYKLGGVYLDTDVKLLSNLDDVILSHPNGYMGFEKKDEVNTGLGFSAPAKNIIVKEMIDYYQSLHFNMAKIDVLRCPYINTKILINHGLILNNTLQSINKIDILPIDYLSPNSLFLDKSNFTENTLSIHEYKASWMKKSTKFRIKTIVLTKKILPLFVINVIRDVMKGKN</sequence>
<dbReference type="RefSeq" id="WP_182577855.1">
    <property type="nucleotide sequence ID" value="NZ_JACIVE010000017.1"/>
</dbReference>
<dbReference type="InterPro" id="IPR007577">
    <property type="entry name" value="GlycoTrfase_DXD_sugar-bd_CS"/>
</dbReference>